<comment type="caution">
    <text evidence="6">The sequence shown here is derived from an EMBL/GenBank/DDBJ whole genome shotgun (WGS) entry which is preliminary data.</text>
</comment>
<dbReference type="InterPro" id="IPR000847">
    <property type="entry name" value="LysR_HTH_N"/>
</dbReference>
<dbReference type="EMBL" id="AQGV01000011">
    <property type="protein sequence ID" value="MBE0367052.1"/>
    <property type="molecule type" value="Genomic_DNA"/>
</dbReference>
<dbReference type="InterPro" id="IPR005119">
    <property type="entry name" value="LysR_subst-bd"/>
</dbReference>
<dbReference type="InterPro" id="IPR036388">
    <property type="entry name" value="WH-like_DNA-bd_sf"/>
</dbReference>
<keyword evidence="3" id="KW-0238">DNA-binding</keyword>
<evidence type="ECO:0000256" key="1">
    <source>
        <dbReference type="ARBA" id="ARBA00009437"/>
    </source>
</evidence>
<dbReference type="Gene3D" id="3.40.190.290">
    <property type="match status" value="1"/>
</dbReference>
<dbReference type="SUPFAM" id="SSF53850">
    <property type="entry name" value="Periplasmic binding protein-like II"/>
    <property type="match status" value="1"/>
</dbReference>
<dbReference type="Gene3D" id="1.10.10.10">
    <property type="entry name" value="Winged helix-like DNA-binding domain superfamily/Winged helix DNA-binding domain"/>
    <property type="match status" value="1"/>
</dbReference>
<evidence type="ECO:0000256" key="4">
    <source>
        <dbReference type="ARBA" id="ARBA00023163"/>
    </source>
</evidence>
<name>A0ABR9E8H6_9GAMM</name>
<dbReference type="RefSeq" id="WP_192506517.1">
    <property type="nucleotide sequence ID" value="NZ_AQGV01000011.1"/>
</dbReference>
<accession>A0ABR9E8H6</accession>
<protein>
    <recommendedName>
        <fullName evidence="5">HTH lysR-type domain-containing protein</fullName>
    </recommendedName>
</protein>
<sequence>MRLKTTLEQWSTLSTIDEFGSIQSAAQEMHKSHTTLIYSIRKLEAQLGVELLEVVNKRAVLTAMGKTLLRSAKPILDQAKGLEDISMALSLGTESEVVVSIDHLCDKTIVYQALKKFMQHNVMTSVKLIETSLSSTHEAVVEQRADIAIITLPIINLPAESIGVTSMIPVVASTHPLAGQTDLTMEDLIAHTQIVLRDLGVSEQASSVKQKNVGWLKSKRRVTVDNFEQAITAVKHGLGFTRIPQHMLNDTVDSHLTQLRIQGAGCYQVPLHITLPKGLNSGPAAQALYDLIVTSHGQAREGL</sequence>
<dbReference type="InterPro" id="IPR036390">
    <property type="entry name" value="WH_DNA-bd_sf"/>
</dbReference>
<evidence type="ECO:0000256" key="2">
    <source>
        <dbReference type="ARBA" id="ARBA00023015"/>
    </source>
</evidence>
<dbReference type="CDD" id="cd05466">
    <property type="entry name" value="PBP2_LTTR_substrate"/>
    <property type="match status" value="1"/>
</dbReference>
<keyword evidence="4" id="KW-0804">Transcription</keyword>
<dbReference type="PANTHER" id="PTHR30126">
    <property type="entry name" value="HTH-TYPE TRANSCRIPTIONAL REGULATOR"/>
    <property type="match status" value="1"/>
</dbReference>
<comment type="similarity">
    <text evidence="1">Belongs to the LysR transcriptional regulatory family.</text>
</comment>
<dbReference type="Pfam" id="PF03466">
    <property type="entry name" value="LysR_substrate"/>
    <property type="match status" value="1"/>
</dbReference>
<feature type="domain" description="HTH lysR-type" evidence="5">
    <location>
        <begin position="5"/>
        <end position="62"/>
    </location>
</feature>
<organism evidence="6 7">
    <name type="scientific">Pseudoalteromonas aurantia 208</name>
    <dbReference type="NCBI Taxonomy" id="1314867"/>
    <lineage>
        <taxon>Bacteria</taxon>
        <taxon>Pseudomonadati</taxon>
        <taxon>Pseudomonadota</taxon>
        <taxon>Gammaproteobacteria</taxon>
        <taxon>Alteromonadales</taxon>
        <taxon>Pseudoalteromonadaceae</taxon>
        <taxon>Pseudoalteromonas</taxon>
    </lineage>
</organism>
<dbReference type="SUPFAM" id="SSF46785">
    <property type="entry name" value="Winged helix' DNA-binding domain"/>
    <property type="match status" value="1"/>
</dbReference>
<evidence type="ECO:0000256" key="3">
    <source>
        <dbReference type="ARBA" id="ARBA00023125"/>
    </source>
</evidence>
<gene>
    <name evidence="6" type="ORF">PAUR_a0350</name>
</gene>
<evidence type="ECO:0000259" key="5">
    <source>
        <dbReference type="PROSITE" id="PS50931"/>
    </source>
</evidence>
<evidence type="ECO:0000313" key="6">
    <source>
        <dbReference type="EMBL" id="MBE0367052.1"/>
    </source>
</evidence>
<dbReference type="Proteomes" id="UP000615755">
    <property type="component" value="Unassembled WGS sequence"/>
</dbReference>
<dbReference type="PROSITE" id="PS50931">
    <property type="entry name" value="HTH_LYSR"/>
    <property type="match status" value="1"/>
</dbReference>
<dbReference type="PANTHER" id="PTHR30126:SF88">
    <property type="entry name" value="TRANSCRIPTIONAL REGULATOR-RELATED"/>
    <property type="match status" value="1"/>
</dbReference>
<reference evidence="6 7" key="1">
    <citation type="submission" date="2015-03" db="EMBL/GenBank/DDBJ databases">
        <title>Genome sequence of Pseudoalteromonas aurantia.</title>
        <authorList>
            <person name="Xie B.-B."/>
            <person name="Rong J.-C."/>
            <person name="Qin Q.-L."/>
            <person name="Zhang Y.-Z."/>
        </authorList>
    </citation>
    <scope>NUCLEOTIDE SEQUENCE [LARGE SCALE GENOMIC DNA]</scope>
    <source>
        <strain evidence="6 7">208</strain>
    </source>
</reference>
<evidence type="ECO:0000313" key="7">
    <source>
        <dbReference type="Proteomes" id="UP000615755"/>
    </source>
</evidence>
<keyword evidence="7" id="KW-1185">Reference proteome</keyword>
<keyword evidence="2" id="KW-0805">Transcription regulation</keyword>
<dbReference type="Pfam" id="PF00126">
    <property type="entry name" value="HTH_1"/>
    <property type="match status" value="1"/>
</dbReference>
<proteinExistence type="inferred from homology"/>